<organism evidence="2 3">
    <name type="scientific">Stylosanthes scabra</name>
    <dbReference type="NCBI Taxonomy" id="79078"/>
    <lineage>
        <taxon>Eukaryota</taxon>
        <taxon>Viridiplantae</taxon>
        <taxon>Streptophyta</taxon>
        <taxon>Embryophyta</taxon>
        <taxon>Tracheophyta</taxon>
        <taxon>Spermatophyta</taxon>
        <taxon>Magnoliopsida</taxon>
        <taxon>eudicotyledons</taxon>
        <taxon>Gunneridae</taxon>
        <taxon>Pentapetalae</taxon>
        <taxon>rosids</taxon>
        <taxon>fabids</taxon>
        <taxon>Fabales</taxon>
        <taxon>Fabaceae</taxon>
        <taxon>Papilionoideae</taxon>
        <taxon>50 kb inversion clade</taxon>
        <taxon>dalbergioids sensu lato</taxon>
        <taxon>Dalbergieae</taxon>
        <taxon>Pterocarpus clade</taxon>
        <taxon>Stylosanthes</taxon>
    </lineage>
</organism>
<keyword evidence="1" id="KW-0812">Transmembrane</keyword>
<accession>A0ABU6U5N5</accession>
<keyword evidence="1" id="KW-1133">Transmembrane helix</keyword>
<keyword evidence="3" id="KW-1185">Reference proteome</keyword>
<evidence type="ECO:0000256" key="1">
    <source>
        <dbReference type="SAM" id="Phobius"/>
    </source>
</evidence>
<gene>
    <name evidence="2" type="ORF">PIB30_007600</name>
</gene>
<dbReference type="Proteomes" id="UP001341840">
    <property type="component" value="Unassembled WGS sequence"/>
</dbReference>
<proteinExistence type="predicted"/>
<reference evidence="2 3" key="1">
    <citation type="journal article" date="2023" name="Plants (Basel)">
        <title>Bridging the Gap: Combining Genomics and Transcriptomics Approaches to Understand Stylosanthes scabra, an Orphan Legume from the Brazilian Caatinga.</title>
        <authorList>
            <person name="Ferreira-Neto J.R.C."/>
            <person name="da Silva M.D."/>
            <person name="Binneck E."/>
            <person name="de Melo N.F."/>
            <person name="da Silva R.H."/>
            <person name="de Melo A.L.T.M."/>
            <person name="Pandolfi V."/>
            <person name="Bustamante F.O."/>
            <person name="Brasileiro-Vidal A.C."/>
            <person name="Benko-Iseppon A.M."/>
        </authorList>
    </citation>
    <scope>NUCLEOTIDE SEQUENCE [LARGE SCALE GENOMIC DNA]</scope>
    <source>
        <tissue evidence="2">Leaves</tissue>
    </source>
</reference>
<comment type="caution">
    <text evidence="2">The sequence shown here is derived from an EMBL/GenBank/DDBJ whole genome shotgun (WGS) entry which is preliminary data.</text>
</comment>
<name>A0ABU6U5N5_9FABA</name>
<sequence length="112" mass="12438">MRFYSAKHSSPIFSFSQCLASPLPHHCLLLLSLGIAPLCMLLIFVSCYLFALRCSVTVHRSATLPCTSICLISHFFAVLQLVPHIASPCLALLQSPMCRFARRSLQGTLKWS</sequence>
<dbReference type="EMBL" id="JASCZI010120845">
    <property type="protein sequence ID" value="MED6155735.1"/>
    <property type="molecule type" value="Genomic_DNA"/>
</dbReference>
<keyword evidence="1" id="KW-0472">Membrane</keyword>
<feature type="transmembrane region" description="Helical" evidence="1">
    <location>
        <begin position="27"/>
        <end position="51"/>
    </location>
</feature>
<evidence type="ECO:0000313" key="2">
    <source>
        <dbReference type="EMBL" id="MED6155735.1"/>
    </source>
</evidence>
<evidence type="ECO:0000313" key="3">
    <source>
        <dbReference type="Proteomes" id="UP001341840"/>
    </source>
</evidence>
<protein>
    <submittedName>
        <fullName evidence="2">Uncharacterized protein</fullName>
    </submittedName>
</protein>